<comment type="caution">
    <text evidence="3">The sequence shown here is derived from an EMBL/GenBank/DDBJ whole genome shotgun (WGS) entry which is preliminary data.</text>
</comment>
<feature type="region of interest" description="Disordered" evidence="2">
    <location>
        <begin position="639"/>
        <end position="660"/>
    </location>
</feature>
<protein>
    <submittedName>
        <fullName evidence="3">Uncharacterized protein</fullName>
    </submittedName>
</protein>
<feature type="compositionally biased region" description="Basic and acidic residues" evidence="2">
    <location>
        <begin position="208"/>
        <end position="223"/>
    </location>
</feature>
<feature type="region of interest" description="Disordered" evidence="2">
    <location>
        <begin position="383"/>
        <end position="407"/>
    </location>
</feature>
<name>A0A8H7Y304_PSICU</name>
<feature type="coiled-coil region" evidence="1">
    <location>
        <begin position="68"/>
        <end position="109"/>
    </location>
</feature>
<feature type="compositionally biased region" description="Low complexity" evidence="2">
    <location>
        <begin position="436"/>
        <end position="449"/>
    </location>
</feature>
<organism evidence="3">
    <name type="scientific">Psilocybe cubensis</name>
    <name type="common">Psychedelic mushroom</name>
    <name type="synonym">Stropharia cubensis</name>
    <dbReference type="NCBI Taxonomy" id="181762"/>
    <lineage>
        <taxon>Eukaryota</taxon>
        <taxon>Fungi</taxon>
        <taxon>Dikarya</taxon>
        <taxon>Basidiomycota</taxon>
        <taxon>Agaricomycotina</taxon>
        <taxon>Agaricomycetes</taxon>
        <taxon>Agaricomycetidae</taxon>
        <taxon>Agaricales</taxon>
        <taxon>Agaricineae</taxon>
        <taxon>Strophariaceae</taxon>
        <taxon>Psilocybe</taxon>
    </lineage>
</organism>
<feature type="compositionally biased region" description="Low complexity" evidence="2">
    <location>
        <begin position="515"/>
        <end position="529"/>
    </location>
</feature>
<feature type="compositionally biased region" description="Polar residues" evidence="2">
    <location>
        <begin position="472"/>
        <end position="497"/>
    </location>
</feature>
<accession>A0A8H7Y304</accession>
<feature type="compositionally biased region" description="Polar residues" evidence="2">
    <location>
        <begin position="556"/>
        <end position="570"/>
    </location>
</feature>
<feature type="region of interest" description="Disordered" evidence="2">
    <location>
        <begin position="426"/>
        <end position="449"/>
    </location>
</feature>
<evidence type="ECO:0000256" key="2">
    <source>
        <dbReference type="SAM" id="MobiDB-lite"/>
    </source>
</evidence>
<reference evidence="3" key="1">
    <citation type="submission" date="2021-02" db="EMBL/GenBank/DDBJ databases">
        <title>Psilocybe cubensis genome.</title>
        <authorList>
            <person name="Mckernan K.J."/>
            <person name="Crawford S."/>
            <person name="Trippe A."/>
            <person name="Kane L.T."/>
            <person name="Mclaughlin S."/>
        </authorList>
    </citation>
    <scope>NUCLEOTIDE SEQUENCE [LARGE SCALE GENOMIC DNA]</scope>
    <source>
        <strain evidence="3">MGC-MH-2018</strain>
    </source>
</reference>
<feature type="region of interest" description="Disordered" evidence="2">
    <location>
        <begin position="208"/>
        <end position="320"/>
    </location>
</feature>
<feature type="compositionally biased region" description="Basic and acidic residues" evidence="2">
    <location>
        <begin position="36"/>
        <end position="62"/>
    </location>
</feature>
<evidence type="ECO:0000313" key="3">
    <source>
        <dbReference type="EMBL" id="KAG5172631.1"/>
    </source>
</evidence>
<proteinExistence type="predicted"/>
<feature type="compositionally biased region" description="Pro residues" evidence="2">
    <location>
        <begin position="270"/>
        <end position="296"/>
    </location>
</feature>
<gene>
    <name evidence="3" type="ORF">JR316_002133</name>
</gene>
<evidence type="ECO:0000256" key="1">
    <source>
        <dbReference type="SAM" id="Coils"/>
    </source>
</evidence>
<feature type="region of interest" description="Disordered" evidence="2">
    <location>
        <begin position="1"/>
        <end position="62"/>
    </location>
</feature>
<dbReference type="AlphaFoldDB" id="A0A8H7Y304"/>
<feature type="compositionally biased region" description="Polar residues" evidence="2">
    <location>
        <begin position="20"/>
        <end position="32"/>
    </location>
</feature>
<dbReference type="EMBL" id="JAFIQS010000002">
    <property type="protein sequence ID" value="KAG5172631.1"/>
    <property type="molecule type" value="Genomic_DNA"/>
</dbReference>
<keyword evidence="1" id="KW-0175">Coiled coil</keyword>
<dbReference type="OrthoDB" id="3008370at2759"/>
<sequence length="660" mass="73232">MALTDDSSSFERELPPPPISTSRQASIQSLHSLSDAPDHSTDYRSSFTRDRSSRESRRSFHNEIELRFQQMHSRLQAEKRRAEVAERRAEDAERKLREITGHLKAINDARLETLRDAGRAHEELKQVLYRVQLDNAQQEIYRAQDIIGVVDRQRYNAEKDAEKQRRKARQLQETVLIQKAREEAFQQGLQEGLARGRELTFGEFQYHGGEEVREHPHRERVDDNYSPQGSRSSSPERNPPNHAYPSMARSIAPSDHSRAPTRIRASPLPANSPLPINPPVQPLPHPAGPSIAPPSIHPSEKSRPPSVRNVGLPVHPPETVRPVSIRKAPSINESIRPTSVWNAPSLHGSENIHPIPIRNISHTPRLSNAIIPPDNLIPSMDADNRIRIPPPFEFQSDFQKTPEPSVSELPVMPEASLEPVPIPPRVAQQRKHNSHSRNSSSGSNSSSLSQLDIVNFNPALRTPMSVIPEVNSVYSGSPQPRSEATAQSVRHQPSLGGNSFKHFPATVNTPGPENQSQFRPRSRSSFAPSMAEHPTQSRRESRISTSSTVPNIDIQAPSNTASIKTDSQWGEGSGRGATPSSQHASLPNIIESEEQGSNASAYSYGEMPGSYVNINSSAMMDPPIIPKNIDFDEEYKDDDAVSSALSADTLTTPPGYHKKL</sequence>
<feature type="region of interest" description="Disordered" evidence="2">
    <location>
        <begin position="471"/>
        <end position="583"/>
    </location>
</feature>
<feature type="compositionally biased region" description="Low complexity" evidence="2">
    <location>
        <begin position="641"/>
        <end position="652"/>
    </location>
</feature>